<keyword evidence="1" id="KW-0472">Membrane</keyword>
<dbReference type="RefSeq" id="WP_155599257.1">
    <property type="nucleotide sequence ID" value="NZ_RCNR01000008.1"/>
</dbReference>
<dbReference type="AlphaFoldDB" id="A0A7X2ZS64"/>
<gene>
    <name evidence="2" type="ORF">D9O36_06210</name>
</gene>
<sequence length="396" mass="45254">MNSKDYTFYVNKIISSKSFGNSTTYANLLRYLVQCTLEEDVPKETTIATEIFAKKEFDPSQSTLIRVYVYNLRKKLKTYYQKEGLNDPILLRVPKGSYKVEFETKKKTPKESKGILSRKQILLLLGFLLLTSVIGNWMLWTNNKTVDQFSESVIWNGIFNSKKPMILVLGDLFIYREVDTSSHNEKVIRNSLINSENQLHDSLPEIGSAGYVYEPMEYSFLIRNSTEWVKDISKVLTSKNKDFNVRTVLRFGPKELPENDFMVVGMAKTLGIFKDYIEKSSVKYNPIGDTFSAKGSDTIYKPSGDAEAYHKDYAIIIKAPGPNNNAIYVFAGLWDTGASQSLKNFTNPVLIKQLESRMKTDLGEIPQFFEVFMEVNGIDRMELSSKILHVKALELD</sequence>
<evidence type="ECO:0000313" key="2">
    <source>
        <dbReference type="EMBL" id="MUH35426.1"/>
    </source>
</evidence>
<evidence type="ECO:0000256" key="1">
    <source>
        <dbReference type="SAM" id="Phobius"/>
    </source>
</evidence>
<reference evidence="2 3" key="1">
    <citation type="journal article" date="2019" name="Mar. Drugs">
        <title>Comparative Genomics and CAZyme Genome Repertoires of Marine Zobellia amurskyensis KMM 3526(T) and Zobellia laminariae KMM 3676(T).</title>
        <authorList>
            <person name="Chernysheva N."/>
            <person name="Bystritskaya E."/>
            <person name="Stenkova A."/>
            <person name="Golovkin I."/>
            <person name="Nedashkovskaya O."/>
            <person name="Isaeva M."/>
        </authorList>
    </citation>
    <scope>NUCLEOTIDE SEQUENCE [LARGE SCALE GENOMIC DNA]</scope>
    <source>
        <strain evidence="2 3">KMM 3526</strain>
    </source>
</reference>
<protein>
    <submittedName>
        <fullName evidence="2">Uncharacterized protein</fullName>
    </submittedName>
</protein>
<keyword evidence="1" id="KW-0812">Transmembrane</keyword>
<proteinExistence type="predicted"/>
<name>A0A7X2ZS64_9FLAO</name>
<comment type="caution">
    <text evidence="2">The sequence shown here is derived from an EMBL/GenBank/DDBJ whole genome shotgun (WGS) entry which is preliminary data.</text>
</comment>
<organism evidence="2 3">
    <name type="scientific">Zobellia amurskyensis</name>
    <dbReference type="NCBI Taxonomy" id="248905"/>
    <lineage>
        <taxon>Bacteria</taxon>
        <taxon>Pseudomonadati</taxon>
        <taxon>Bacteroidota</taxon>
        <taxon>Flavobacteriia</taxon>
        <taxon>Flavobacteriales</taxon>
        <taxon>Flavobacteriaceae</taxon>
        <taxon>Zobellia</taxon>
    </lineage>
</organism>
<feature type="transmembrane region" description="Helical" evidence="1">
    <location>
        <begin position="121"/>
        <end position="140"/>
    </location>
</feature>
<dbReference type="EMBL" id="RCNR01000008">
    <property type="protein sequence ID" value="MUH35426.1"/>
    <property type="molecule type" value="Genomic_DNA"/>
</dbReference>
<keyword evidence="1" id="KW-1133">Transmembrane helix</keyword>
<dbReference type="OrthoDB" id="1295312at2"/>
<keyword evidence="3" id="KW-1185">Reference proteome</keyword>
<dbReference type="Proteomes" id="UP000540519">
    <property type="component" value="Unassembled WGS sequence"/>
</dbReference>
<evidence type="ECO:0000313" key="3">
    <source>
        <dbReference type="Proteomes" id="UP000540519"/>
    </source>
</evidence>
<accession>A0A7X2ZS64</accession>